<protein>
    <submittedName>
        <fullName evidence="2">Excisionase family DNA binding protein</fullName>
    </submittedName>
</protein>
<dbReference type="InterPro" id="IPR009061">
    <property type="entry name" value="DNA-bd_dom_put_sf"/>
</dbReference>
<name>A0A7X0J396_9SPHI</name>
<dbReference type="AlphaFoldDB" id="A0A7X0J396"/>
<accession>A0A7X0J396</accession>
<evidence type="ECO:0000313" key="2">
    <source>
        <dbReference type="EMBL" id="MBB6498987.1"/>
    </source>
</evidence>
<feature type="domain" description="Helix-turn-helix" evidence="1">
    <location>
        <begin position="34"/>
        <end position="78"/>
    </location>
</feature>
<dbReference type="InterPro" id="IPR041657">
    <property type="entry name" value="HTH_17"/>
</dbReference>
<evidence type="ECO:0000259" key="1">
    <source>
        <dbReference type="Pfam" id="PF12728"/>
    </source>
</evidence>
<dbReference type="Pfam" id="PF12728">
    <property type="entry name" value="HTH_17"/>
    <property type="match status" value="1"/>
</dbReference>
<dbReference type="RefSeq" id="WP_184623624.1">
    <property type="nucleotide sequence ID" value="NZ_JACHCC010000003.1"/>
</dbReference>
<organism evidence="2 3">
    <name type="scientific">Pedobacter cryoconitis</name>
    <dbReference type="NCBI Taxonomy" id="188932"/>
    <lineage>
        <taxon>Bacteria</taxon>
        <taxon>Pseudomonadati</taxon>
        <taxon>Bacteroidota</taxon>
        <taxon>Sphingobacteriia</taxon>
        <taxon>Sphingobacteriales</taxon>
        <taxon>Sphingobacteriaceae</taxon>
        <taxon>Pedobacter</taxon>
    </lineage>
</organism>
<comment type="caution">
    <text evidence="2">The sequence shown here is derived from an EMBL/GenBank/DDBJ whole genome shotgun (WGS) entry which is preliminary data.</text>
</comment>
<dbReference type="Proteomes" id="UP000521017">
    <property type="component" value="Unassembled WGS sequence"/>
</dbReference>
<evidence type="ECO:0000313" key="3">
    <source>
        <dbReference type="Proteomes" id="UP000521017"/>
    </source>
</evidence>
<dbReference type="EMBL" id="JACHCC010000003">
    <property type="protein sequence ID" value="MBB6498987.1"/>
    <property type="molecule type" value="Genomic_DNA"/>
</dbReference>
<sequence>MLQKDDDKLDLVIDLIHLVLKRLEQADPAKDPVFLNIVETADMFKVSERTIRRWLADGVIKGFHIGGSIHFSKNELIQVAMVNRLNKK</sequence>
<reference evidence="2 3" key="1">
    <citation type="submission" date="2020-08" db="EMBL/GenBank/DDBJ databases">
        <title>Genomic Encyclopedia of Type Strains, Phase IV (KMG-V): Genome sequencing to study the core and pangenomes of soil and plant-associated prokaryotes.</title>
        <authorList>
            <person name="Whitman W."/>
        </authorList>
    </citation>
    <scope>NUCLEOTIDE SEQUENCE [LARGE SCALE GENOMIC DNA]</scope>
    <source>
        <strain evidence="2 3">M2T3</strain>
    </source>
</reference>
<dbReference type="SUPFAM" id="SSF46955">
    <property type="entry name" value="Putative DNA-binding domain"/>
    <property type="match status" value="1"/>
</dbReference>
<proteinExistence type="predicted"/>
<gene>
    <name evidence="2" type="ORF">HDF25_001128</name>
</gene>